<accession>A0A8G1ULA6</accession>
<name>A0A8G1ULA6_9ACTN</name>
<comment type="caution">
    <text evidence="1">The sequence shown here is derived from an EMBL/GenBank/DDBJ whole genome shotgun (WGS) entry which is preliminary data.</text>
</comment>
<reference evidence="1 2" key="1">
    <citation type="submission" date="2018-11" db="EMBL/GenBank/DDBJ databases">
        <title>Sequencing the genomes of 1000 actinobacteria strains.</title>
        <authorList>
            <person name="Klenk H.-P."/>
        </authorList>
    </citation>
    <scope>NUCLEOTIDE SEQUENCE [LARGE SCALE GENOMIC DNA]</scope>
    <source>
        <strain evidence="1 2">DSM 44780</strain>
    </source>
</reference>
<gene>
    <name evidence="1" type="ORF">EDD39_4378</name>
</gene>
<organism evidence="1 2">
    <name type="scientific">Kitasatospora cineracea</name>
    <dbReference type="NCBI Taxonomy" id="88074"/>
    <lineage>
        <taxon>Bacteria</taxon>
        <taxon>Bacillati</taxon>
        <taxon>Actinomycetota</taxon>
        <taxon>Actinomycetes</taxon>
        <taxon>Kitasatosporales</taxon>
        <taxon>Streptomycetaceae</taxon>
        <taxon>Kitasatospora</taxon>
    </lineage>
</organism>
<evidence type="ECO:0000313" key="2">
    <source>
        <dbReference type="Proteomes" id="UP000267408"/>
    </source>
</evidence>
<evidence type="ECO:0000313" key="1">
    <source>
        <dbReference type="EMBL" id="ROR46118.1"/>
    </source>
</evidence>
<dbReference type="AlphaFoldDB" id="A0A8G1ULA6"/>
<proteinExistence type="predicted"/>
<protein>
    <submittedName>
        <fullName evidence="1">Uncharacterized protein</fullName>
    </submittedName>
</protein>
<dbReference type="Proteomes" id="UP000267408">
    <property type="component" value="Unassembled WGS sequence"/>
</dbReference>
<sequence length="116" mass="12332">MRSCEVCGAAPPAGHPYSAVLPGRGQGPGGVRLLVACGAEHLAALLADRRQQPCTPEELWIGQLCAVLRPAGREPTPEELRQAGGPDAERIDRVLRAVRRRRGRAGPEELLGAEPD</sequence>
<dbReference type="EMBL" id="RJVJ01000001">
    <property type="protein sequence ID" value="ROR46118.1"/>
    <property type="molecule type" value="Genomic_DNA"/>
</dbReference>